<protein>
    <submittedName>
        <fullName evidence="3">HYR domain-containing protein</fullName>
    </submittedName>
</protein>
<dbReference type="HOGENOM" id="CLU_227542_0_0_10"/>
<dbReference type="eggNOG" id="COG1520">
    <property type="taxonomic scope" value="Bacteria"/>
</dbReference>
<dbReference type="Gene3D" id="2.60.40.10">
    <property type="entry name" value="Immunoglobulins"/>
    <property type="match status" value="1"/>
</dbReference>
<dbReference type="PROSITE" id="PS50825">
    <property type="entry name" value="HYR"/>
    <property type="match status" value="2"/>
</dbReference>
<feature type="domain" description="HYR" evidence="2">
    <location>
        <begin position="1503"/>
        <end position="1583"/>
    </location>
</feature>
<reference evidence="4" key="1">
    <citation type="submission" date="2012-06" db="EMBL/GenBank/DDBJ databases">
        <title>The complete genome of Flexibacter litoralis DSM 6794.</title>
        <authorList>
            <person name="Lucas S."/>
            <person name="Copeland A."/>
            <person name="Lapidus A."/>
            <person name="Glavina del Rio T."/>
            <person name="Dalin E."/>
            <person name="Tice H."/>
            <person name="Bruce D."/>
            <person name="Goodwin L."/>
            <person name="Pitluck S."/>
            <person name="Peters L."/>
            <person name="Ovchinnikova G."/>
            <person name="Lu M."/>
            <person name="Kyrpides N."/>
            <person name="Mavromatis K."/>
            <person name="Ivanova N."/>
            <person name="Brettin T."/>
            <person name="Detter J.C."/>
            <person name="Han C."/>
            <person name="Larimer F."/>
            <person name="Land M."/>
            <person name="Hauser L."/>
            <person name="Markowitz V."/>
            <person name="Cheng J.-F."/>
            <person name="Hugenholtz P."/>
            <person name="Woyke T."/>
            <person name="Wu D."/>
            <person name="Spring S."/>
            <person name="Lang E."/>
            <person name="Kopitz M."/>
            <person name="Brambilla E."/>
            <person name="Klenk H.-P."/>
            <person name="Eisen J.A."/>
        </authorList>
    </citation>
    <scope>NUCLEOTIDE SEQUENCE [LARGE SCALE GENOMIC DNA]</scope>
    <source>
        <strain evidence="4">ATCC 23117 / DSM 6794 / NBRC 15988 / NCIMB 1366 / Sio-4</strain>
    </source>
</reference>
<dbReference type="PATRIC" id="fig|880071.3.peg.2779"/>
<keyword evidence="4" id="KW-1185">Reference proteome</keyword>
<dbReference type="InterPro" id="IPR003410">
    <property type="entry name" value="HYR_dom"/>
</dbReference>
<evidence type="ECO:0000313" key="4">
    <source>
        <dbReference type="Proteomes" id="UP000006054"/>
    </source>
</evidence>
<dbReference type="InterPro" id="IPR011467">
    <property type="entry name" value="DUF1573"/>
</dbReference>
<name>I4AMG1_BERLS</name>
<dbReference type="InterPro" id="IPR008754">
    <property type="entry name" value="Peptidase_M43"/>
</dbReference>
<evidence type="ECO:0000259" key="2">
    <source>
        <dbReference type="PROSITE" id="PS50825"/>
    </source>
</evidence>
<dbReference type="KEGG" id="fli:Fleli_2793"/>
<dbReference type="eggNOG" id="COG4409">
    <property type="taxonomic scope" value="Bacteria"/>
</dbReference>
<dbReference type="OrthoDB" id="6385856at2"/>
<feature type="domain" description="HYR" evidence="2">
    <location>
        <begin position="1202"/>
        <end position="1282"/>
    </location>
</feature>
<dbReference type="InterPro" id="IPR013783">
    <property type="entry name" value="Ig-like_fold"/>
</dbReference>
<dbReference type="Gene3D" id="3.40.390.10">
    <property type="entry name" value="Collagenase (Catalytic Domain)"/>
    <property type="match status" value="1"/>
</dbReference>
<proteinExistence type="predicted"/>
<dbReference type="GO" id="GO:0008237">
    <property type="term" value="F:metallopeptidase activity"/>
    <property type="evidence" value="ECO:0007669"/>
    <property type="project" value="InterPro"/>
</dbReference>
<gene>
    <name evidence="3" type="ordered locus">Fleli_2793</name>
</gene>
<sequence precursor="true">MFNKYILYLQNCCSTFFIKKKTVSLLLLLFFISFSHLSYSQFDRHTHNETDPEPCATDIIHQRKLAQDPEYRANYEKMNNELRDYIQNSSNQRREGDLIIIPLVVHVMHTGGAIGSVYNPTDARINDMIAYLNQMYRNQTPFNTANGVDVEIQFELAQRTENCTATTGINRVDASVVAGYDAGGINLDAGQPGVPEIQIKDLSRWSNTDYYNIWLVNKFNGVDGTVPGVPFTAGYAYFPGANANIDGTVMLATQINPGEITLPHEIGHALQLYHTFQGSGGVGICSPNADCTTQGDFVCDTAPHDANQFQCTNNACDADLTVLENTMSYSGCQDKFTDGQRTRMRAALETQRPGLISSLGSVPPPASLPAVACIPTAGTPSFSGMERVRFNTIDVTSGAADDEGSYVDRSCGQGTTVLAGSTHELKVNSFFTNSHKVRAYIDYNNDGDFDDAGEEVLTSDSGIEHTSSVIIPITGVPFNQPLRMRVVGDFQGNTTPTACTVDQGQAEDFSVIIESNLPCDITAITAGTQTACEPTTNEYTQEVTVTFANEPSSGNLVVNGQVFPLTASPQTVTLVGLDSDGLGVDVTATFSENGTCPFTETALFIAPDACEPRITLGTITPTTYCAGETISIPFTAGGTFNAGNTFTAQLSSAGGNFVASIATQAGTNPITITIPTTAANGTGYKIRVFSSSPSLISNESPAFTINALPLNRTIIANPNTVNTGQGANIDIANSQTGVTYQLQNVTTGNTNVGTPVAGTGGLISIPTGNLTATTDFRVIATNAATCERTLNTTTVTVVVPCTISAITEGITGVCNSTTNLYSKEVTITYIVPPATGDLVVNGQNFPITTSPQTVILTGLTANGNSVDVTASFSDDAACTFTQTNAFTAPTPCNIPTIILGTITPTEYCPTATISVPFTFSGAFGASNTFTAQLSDENGNFVTPLVENTFNSPISLFIPASATASTNYKVRVIGSDPFATSAEFGITVLPLPLDRTIIANPAIIALGSSSNIEIPNSQTTVNYQLQDVSNGNANIGTPQTGTGGTLSIPTGNLTSTTDFRVVATNIITGCERVLNTTTVTINAPEINVISNSTSILNGDITPSTADNTDFGSQLTCNGFVRKTFTIQNTGTLDLDISDISVTGTDFTFPLPTFPLTIAAGSNQDIVITFDPSVDGNQTQTLTILSNDNDEATYTFDIKGFGETDTEDPTITAPTTVSTNTDAGICTASGVALGIPTVNDNCGNPTITNNAPLVFPSGNTNVVWTATDAAGNTASATQIVTVVDNQNPIITAPTNVNVSCPADVILGTPTSTDNCGINSTINDAPTTFPYGITTVTWTVEDFAGNTATASQTVTVNDTQNPTISTPADIAVGCPNNVVLVNPITNDNCTVASLTNDAPAIFPQGITTVTWTVTDEAGNTATSSNTVTVNDITNPTITAPTNLNLSCDDAVVLGNPITDDDCGVASVTNDAPIAPATYPLGITTVTWTVTDNSGNIATATQTVIISDTENPTITAPFSVVVPTDAGICTASSVVLGTPTTADNCGIASVTNDAPSIFPLGTTDVTWTVVDNAGNTATAIQPVTVLDRINPTMTNPVTANLLTDIDACTATNNLAIPATNDNCTIASVTSNAPTDFPIGTTIVTWTATDAAGNIITRTQTVNVVRNPASVTVTMSSPDTVICTNETTIFEATGATSYVFYRNGVEVSTSSTYEPPAGTFQNGDQVWVIGQTNSCPDTTRKMTVLVNDLPVVDLGVDKYKCSTDTTFFAAPINADYIYDWKTLDDNGDVISVGNGNDTLFVTDTGTYFVIITNTITGCSNISNQVKVFNYDDNVVVDLGEDKTICDPVDLPYRLVGSDLSHLTGTTYEWYVAGDNTIIGTDSILDVTAENTYSIVVQDPRGCEISDTIRINFTPTPDFVITGAENPNCDTFDTLYIERTNVRDMTINWFGNGIVSTSADNKTIIVNVSGIYTATITDNSTDANCTYSQSVEVFVRPNIDLGISATSDTLRLCEGDSLVLDAFRPEHNNNFDYQWRIIESNQVVSTNSKIAINYEMVNNFTANRFEVKVTDPNLIGGGSCSVLDTVIVRFDRKTGVEIDSNFIKTLCLGQTQTLTATGADAYEWSNGETSSTIEVTPTEAGYYTFIAKGTFNASLCGASADTIKFRVVNVPELSVPETLVICENDSIEVDAFLPSHQPRYVYEWTNETTGEIIDTLALHVFKQDSANITYQPQTFKVGVYDTLGGGRCGIESLITVTFSRSATPTITASDTLVCVGEEITLTAEGATNFTWNTGETTQSITVSSDSAGIFRYTVLGSYGEGENVCDSLGTSILIQFKDVPTIQLNQNDTVSICVGDSIQFIASGGTSYMWSHTPTETGDTVVVYPTDTTMYVVTGFDTLGCSSTDTVVVLAQPQIDLGADQQLCKGDTTIIGAPRPYGATYLWSTGATTDSIAVTFGGDYFVEVKINECSYTDTVNISYVNPPQLVAVDTVLCFEDEESRLIFHELGVKIKNYDSTARYRYQWIDETGEIVGEDSLLSTKYGGNYLVRVTAEYETSCNAMTSMVITASCEPELYIPTAFTPNNDYLNDEWELFGRYYENLRITVLDRWGMIVYESYTETSSDEIEFWNGQYKGKQVPAGVYYYEITYNSPKEKSQTVKQVGAVTVIY</sequence>
<dbReference type="SUPFAM" id="SSF55486">
    <property type="entry name" value="Metalloproteases ('zincins'), catalytic domain"/>
    <property type="match status" value="1"/>
</dbReference>
<dbReference type="InterPro" id="IPR024079">
    <property type="entry name" value="MetalloPept_cat_dom_sf"/>
</dbReference>
<dbReference type="InterPro" id="IPR045474">
    <property type="entry name" value="GEVED"/>
</dbReference>
<dbReference type="PANTHER" id="PTHR46343">
    <property type="entry name" value="HYR DOMAIN-CONTAINING PROTEIN"/>
    <property type="match status" value="1"/>
</dbReference>
<dbReference type="Pfam" id="PF07610">
    <property type="entry name" value="DUF1573"/>
    <property type="match status" value="1"/>
</dbReference>
<dbReference type="Pfam" id="PF02494">
    <property type="entry name" value="HYR"/>
    <property type="match status" value="1"/>
</dbReference>
<dbReference type="Pfam" id="PF05572">
    <property type="entry name" value="Peptidase_M43"/>
    <property type="match status" value="1"/>
</dbReference>
<dbReference type="EMBL" id="CP003345">
    <property type="protein sequence ID" value="AFM05146.1"/>
    <property type="molecule type" value="Genomic_DNA"/>
</dbReference>
<evidence type="ECO:0000313" key="3">
    <source>
        <dbReference type="EMBL" id="AFM05146.1"/>
    </source>
</evidence>
<dbReference type="Proteomes" id="UP000006054">
    <property type="component" value="Chromosome"/>
</dbReference>
<dbReference type="eggNOG" id="COG3391">
    <property type="taxonomic scope" value="Bacteria"/>
</dbReference>
<dbReference type="NCBIfam" id="TIGR04131">
    <property type="entry name" value="Bac_Flav_CTERM"/>
    <property type="match status" value="1"/>
</dbReference>
<dbReference type="InterPro" id="IPR026341">
    <property type="entry name" value="T9SS_type_B"/>
</dbReference>
<dbReference type="Pfam" id="PF20009">
    <property type="entry name" value="GEVED"/>
    <property type="match status" value="1"/>
</dbReference>
<dbReference type="PANTHER" id="PTHR46343:SF2">
    <property type="entry name" value="SUSHI_VON WILLEBRAND FACTOR TYPE A_EGF_PENTRAXIN DOMAIN-CONTAINING 1"/>
    <property type="match status" value="1"/>
</dbReference>
<dbReference type="STRING" id="880071.Fleli_2793"/>
<dbReference type="eggNOG" id="COG3291">
    <property type="taxonomic scope" value="Bacteria"/>
</dbReference>
<dbReference type="NCBIfam" id="NF012200">
    <property type="entry name" value="choice_anch_D"/>
    <property type="match status" value="1"/>
</dbReference>
<organism evidence="3 4">
    <name type="scientific">Bernardetia litoralis (strain ATCC 23117 / DSM 6794 / NBRC 15988 / NCIMB 1366 / Fx l1 / Sio-4)</name>
    <name type="common">Flexibacter litoralis</name>
    <dbReference type="NCBI Taxonomy" id="880071"/>
    <lineage>
        <taxon>Bacteria</taxon>
        <taxon>Pseudomonadati</taxon>
        <taxon>Bacteroidota</taxon>
        <taxon>Cytophagia</taxon>
        <taxon>Cytophagales</taxon>
        <taxon>Bernardetiaceae</taxon>
        <taxon>Bernardetia</taxon>
    </lineage>
</organism>
<dbReference type="eggNOG" id="COG3897">
    <property type="taxonomic scope" value="Bacteria"/>
</dbReference>
<dbReference type="Pfam" id="PF13585">
    <property type="entry name" value="CHU_C"/>
    <property type="match status" value="1"/>
</dbReference>
<dbReference type="InterPro" id="IPR043555">
    <property type="entry name" value="SRPX-like"/>
</dbReference>
<evidence type="ECO:0000256" key="1">
    <source>
        <dbReference type="ARBA" id="ARBA00022737"/>
    </source>
</evidence>
<accession>I4AMG1</accession>
<keyword evidence="1" id="KW-0677">Repeat</keyword>